<dbReference type="AlphaFoldDB" id="A0A413EXU1"/>
<comment type="similarity">
    <text evidence="1 4">Belongs to the glycosyl hydrolase 43 family.</text>
</comment>
<keyword evidence="3 4" id="KW-0326">Glycosidase</keyword>
<dbReference type="SUPFAM" id="SSF75005">
    <property type="entry name" value="Arabinanase/levansucrase/invertase"/>
    <property type="match status" value="1"/>
</dbReference>
<keyword evidence="2 4" id="KW-0378">Hydrolase</keyword>
<dbReference type="GO" id="GO:0005975">
    <property type="term" value="P:carbohydrate metabolic process"/>
    <property type="evidence" value="ECO:0007669"/>
    <property type="project" value="InterPro"/>
</dbReference>
<proteinExistence type="inferred from homology"/>
<dbReference type="Gene3D" id="2.60.120.260">
    <property type="entry name" value="Galactose-binding domain-like"/>
    <property type="match status" value="1"/>
</dbReference>
<dbReference type="InterPro" id="IPR023296">
    <property type="entry name" value="Glyco_hydro_beta-prop_sf"/>
</dbReference>
<comment type="caution">
    <text evidence="5">The sequence shown here is derived from an EMBL/GenBank/DDBJ whole genome shotgun (WGS) entry which is preliminary data.</text>
</comment>
<sequence>MDLSFLMERRHSFFISMILLWMSFSLVSQSSGAQNLEKIICNGIPWFDDQGRIVNAHGACIVEDAGRYYLFGEYRSDETNSFVGFSCYSSDDLSNWKFERIVLPIQKEGLLGPNRIGERVKVMKCPSTGEYVMYMHTDDTKYCDPCIGYATSKTINGEYIFQGPFKIGNEPIRMWDMGTFQDTDGTGYLLIHEGDIYRLSEDYHSAEKRLVKNMAPGGESPAMFKKKGIYYFLFSNKTSWEKNDNYYFTAPTVSGPWKKGGLFVPKGKLTYNSQTTFVFPLTQGKDTIPMFMGDRWSFPHQASAATYVWMPMQADKGTLSIPEYWQAWDIKTLSPVDALDNGQILSLRKIRSEAGWERRGEQLCSNLKNSVLNIPFRGTQAAIIGEANSHGGYARVSVLNKKGKTLYSSLIDFYSKYPESAIRIVTPSFTKGKYILRVEVTGISPVWTDKTKARYGSDDCLVTLDKIVVFE</sequence>
<protein>
    <submittedName>
        <fullName evidence="5">Glycosyl hydrolase family 43</fullName>
    </submittedName>
</protein>
<name>A0A413EXU1_BACOV</name>
<dbReference type="Gene3D" id="2.115.10.20">
    <property type="entry name" value="Glycosyl hydrolase domain, family 43"/>
    <property type="match status" value="1"/>
</dbReference>
<evidence type="ECO:0000313" key="5">
    <source>
        <dbReference type="EMBL" id="RGX12685.1"/>
    </source>
</evidence>
<dbReference type="EMBL" id="QSBI01000002">
    <property type="protein sequence ID" value="RGX12685.1"/>
    <property type="molecule type" value="Genomic_DNA"/>
</dbReference>
<dbReference type="PANTHER" id="PTHR22925">
    <property type="entry name" value="GLYCOSYL HYDROLASE 43 FAMILY MEMBER"/>
    <property type="match status" value="1"/>
</dbReference>
<organism evidence="5 6">
    <name type="scientific">Bacteroides ovatus</name>
    <dbReference type="NCBI Taxonomy" id="28116"/>
    <lineage>
        <taxon>Bacteria</taxon>
        <taxon>Pseudomonadati</taxon>
        <taxon>Bacteroidota</taxon>
        <taxon>Bacteroidia</taxon>
        <taxon>Bacteroidales</taxon>
        <taxon>Bacteroidaceae</taxon>
        <taxon>Bacteroides</taxon>
    </lineage>
</organism>
<evidence type="ECO:0000313" key="6">
    <source>
        <dbReference type="Proteomes" id="UP000286031"/>
    </source>
</evidence>
<gene>
    <name evidence="5" type="ORF">DWV35_01865</name>
</gene>
<dbReference type="GO" id="GO:0004553">
    <property type="term" value="F:hydrolase activity, hydrolyzing O-glycosyl compounds"/>
    <property type="evidence" value="ECO:0007669"/>
    <property type="project" value="InterPro"/>
</dbReference>
<evidence type="ECO:0000256" key="1">
    <source>
        <dbReference type="ARBA" id="ARBA00009865"/>
    </source>
</evidence>
<evidence type="ECO:0000256" key="3">
    <source>
        <dbReference type="ARBA" id="ARBA00023295"/>
    </source>
</evidence>
<dbReference type="PANTHER" id="PTHR22925:SF3">
    <property type="entry name" value="GLYCOSYL HYDROLASE FAMILY PROTEIN 43"/>
    <property type="match status" value="1"/>
</dbReference>
<dbReference type="Proteomes" id="UP000286031">
    <property type="component" value="Unassembled WGS sequence"/>
</dbReference>
<accession>A0A413EXU1</accession>
<dbReference type="RefSeq" id="WP_118023756.1">
    <property type="nucleotide sequence ID" value="NZ_JAQCPI010000004.1"/>
</dbReference>
<dbReference type="CDD" id="cd18821">
    <property type="entry name" value="GH43_Pc3Gal43A-like"/>
    <property type="match status" value="1"/>
</dbReference>
<dbReference type="Pfam" id="PF04616">
    <property type="entry name" value="Glyco_hydro_43"/>
    <property type="match status" value="1"/>
</dbReference>
<dbReference type="InterPro" id="IPR006710">
    <property type="entry name" value="Glyco_hydro_43"/>
</dbReference>
<evidence type="ECO:0000256" key="2">
    <source>
        <dbReference type="ARBA" id="ARBA00022801"/>
    </source>
</evidence>
<evidence type="ECO:0000256" key="4">
    <source>
        <dbReference type="RuleBase" id="RU361187"/>
    </source>
</evidence>
<reference evidence="5 6" key="1">
    <citation type="submission" date="2018-08" db="EMBL/GenBank/DDBJ databases">
        <title>A genome reference for cultivated species of the human gut microbiota.</title>
        <authorList>
            <person name="Zou Y."/>
            <person name="Xue W."/>
            <person name="Luo G."/>
        </authorList>
    </citation>
    <scope>NUCLEOTIDE SEQUENCE [LARGE SCALE GENOMIC DNA]</scope>
    <source>
        <strain evidence="5 6">AF04-46</strain>
    </source>
</reference>